<keyword evidence="2" id="KW-0560">Oxidoreductase</keyword>
<dbReference type="AlphaFoldDB" id="A0A6L6IRR2"/>
<dbReference type="SUPFAM" id="SSF89733">
    <property type="entry name" value="L-sulfolactate dehydrogenase-like"/>
    <property type="match status" value="1"/>
</dbReference>
<dbReference type="Gene3D" id="1.10.1530.10">
    <property type="match status" value="1"/>
</dbReference>
<evidence type="ECO:0000313" key="4">
    <source>
        <dbReference type="Proteomes" id="UP000478740"/>
    </source>
</evidence>
<sequence length="337" mass="34914">MTRTLDVTLAEIETLAVMALRAANVSQTNAAAVARSVAFAERDGQKLVGLSYLPYYCDHAACGKVDGQAVPRLTRPAPGVVTVDAATGFAHPAIELGMDPLVQVAQETGIAILSVANSYACGSLGYFTEELADHGLVAFMTANASPTIAPFGGRTPFFGTNPISFAAPRAGTAPLVIDQSSSVVAMVSVIKAHQRGDALPPGWALDRDGKPTTSSVEAMQGSLAAIGGYKGTGLALMVDLLSAGLSGSHFSHEASSFGDCDGGPPRTGQCIIAISPKRLGAGDFAQRNDDLLCAMTQEPGTRVPGAKRLTARSGNAQHITVDRDLWDLLHARADARV</sequence>
<protein>
    <submittedName>
        <fullName evidence="3">Ldh family oxidoreductase</fullName>
    </submittedName>
</protein>
<dbReference type="PANTHER" id="PTHR11091:SF0">
    <property type="entry name" value="MALATE DEHYDROGENASE"/>
    <property type="match status" value="1"/>
</dbReference>
<accession>A0A6L6IRR2</accession>
<keyword evidence="4" id="KW-1185">Reference proteome</keyword>
<dbReference type="GO" id="GO:0016491">
    <property type="term" value="F:oxidoreductase activity"/>
    <property type="evidence" value="ECO:0007669"/>
    <property type="project" value="UniProtKB-KW"/>
</dbReference>
<comment type="caution">
    <text evidence="3">The sequence shown here is derived from an EMBL/GenBank/DDBJ whole genome shotgun (WGS) entry which is preliminary data.</text>
</comment>
<dbReference type="Proteomes" id="UP000478740">
    <property type="component" value="Unassembled WGS sequence"/>
</dbReference>
<proteinExistence type="inferred from homology"/>
<dbReference type="InterPro" id="IPR003767">
    <property type="entry name" value="Malate/L-lactate_DH-like"/>
</dbReference>
<dbReference type="PANTHER" id="PTHR11091">
    <property type="entry name" value="OXIDOREDUCTASE-RELATED"/>
    <property type="match status" value="1"/>
</dbReference>
<dbReference type="Gene3D" id="3.30.1370.60">
    <property type="entry name" value="Hypothetical oxidoreductase yiak, domain 2"/>
    <property type="match status" value="1"/>
</dbReference>
<dbReference type="InterPro" id="IPR043143">
    <property type="entry name" value="Mal/L-sulf/L-lact_DH-like_NADP"/>
</dbReference>
<dbReference type="RefSeq" id="WP_155042795.1">
    <property type="nucleotide sequence ID" value="NZ_WMIH01000001.1"/>
</dbReference>
<reference evidence="3 4" key="1">
    <citation type="submission" date="2019-11" db="EMBL/GenBank/DDBJ databases">
        <authorList>
            <person name="Dong K."/>
        </authorList>
    </citation>
    <scope>NUCLEOTIDE SEQUENCE [LARGE SCALE GENOMIC DNA]</scope>
    <source>
        <strain evidence="3 4">DK608</strain>
    </source>
</reference>
<evidence type="ECO:0000256" key="1">
    <source>
        <dbReference type="ARBA" id="ARBA00006056"/>
    </source>
</evidence>
<dbReference type="InterPro" id="IPR043144">
    <property type="entry name" value="Mal/L-sulf/L-lact_DH-like_ah"/>
</dbReference>
<dbReference type="InterPro" id="IPR036111">
    <property type="entry name" value="Mal/L-sulfo/L-lacto_DH-like_sf"/>
</dbReference>
<evidence type="ECO:0000256" key="2">
    <source>
        <dbReference type="ARBA" id="ARBA00023002"/>
    </source>
</evidence>
<name>A0A6L6IRR2_9RHOB</name>
<organism evidence="3 4">
    <name type="scientific">Paracoccus shanxieyensis</name>
    <dbReference type="NCBI Taxonomy" id="2675752"/>
    <lineage>
        <taxon>Bacteria</taxon>
        <taxon>Pseudomonadati</taxon>
        <taxon>Pseudomonadota</taxon>
        <taxon>Alphaproteobacteria</taxon>
        <taxon>Rhodobacterales</taxon>
        <taxon>Paracoccaceae</taxon>
        <taxon>Paracoccus</taxon>
    </lineage>
</organism>
<comment type="similarity">
    <text evidence="1">Belongs to the LDH2/MDH2 oxidoreductase family.</text>
</comment>
<dbReference type="Pfam" id="PF02615">
    <property type="entry name" value="Ldh_2"/>
    <property type="match status" value="1"/>
</dbReference>
<dbReference type="EMBL" id="WMII01000001">
    <property type="protein sequence ID" value="MTH62853.1"/>
    <property type="molecule type" value="Genomic_DNA"/>
</dbReference>
<gene>
    <name evidence="3" type="ORF">GL284_01055</name>
</gene>
<evidence type="ECO:0000313" key="3">
    <source>
        <dbReference type="EMBL" id="MTH62853.1"/>
    </source>
</evidence>